<dbReference type="GeneID" id="106155739"/>
<keyword evidence="7" id="KW-1185">Reference proteome</keyword>
<keyword evidence="5" id="KW-0030">Aminoacyl-tRNA synthetase</keyword>
<protein>
    <submittedName>
        <fullName evidence="8">Uncharacterized protein LOC106155739</fullName>
    </submittedName>
</protein>
<dbReference type="Gene3D" id="3.30.930.10">
    <property type="entry name" value="Bira Bifunctional Protein, Domain 2"/>
    <property type="match status" value="1"/>
</dbReference>
<dbReference type="SUPFAM" id="SSF55681">
    <property type="entry name" value="Class II aaRS and biotin synthetases"/>
    <property type="match status" value="1"/>
</dbReference>
<proteinExistence type="predicted"/>
<dbReference type="Pfam" id="PF00152">
    <property type="entry name" value="tRNA-synt_2"/>
    <property type="match status" value="1"/>
</dbReference>
<organism evidence="7 8">
    <name type="scientific">Lingula anatina</name>
    <name type="common">Brachiopod</name>
    <name type="synonym">Lingula unguis</name>
    <dbReference type="NCBI Taxonomy" id="7574"/>
    <lineage>
        <taxon>Eukaryota</taxon>
        <taxon>Metazoa</taxon>
        <taxon>Spiralia</taxon>
        <taxon>Lophotrochozoa</taxon>
        <taxon>Brachiopoda</taxon>
        <taxon>Linguliformea</taxon>
        <taxon>Lingulata</taxon>
        <taxon>Lingulida</taxon>
        <taxon>Linguloidea</taxon>
        <taxon>Lingulidae</taxon>
        <taxon>Lingula</taxon>
    </lineage>
</organism>
<dbReference type="InterPro" id="IPR045864">
    <property type="entry name" value="aa-tRNA-synth_II/BPL/LPL"/>
</dbReference>
<evidence type="ECO:0000256" key="1">
    <source>
        <dbReference type="ARBA" id="ARBA00022598"/>
    </source>
</evidence>
<reference evidence="8" key="1">
    <citation type="submission" date="2025-08" db="UniProtKB">
        <authorList>
            <consortium name="RefSeq"/>
        </authorList>
    </citation>
    <scope>IDENTIFICATION</scope>
    <source>
        <tissue evidence="8">Gonads</tissue>
    </source>
</reference>
<dbReference type="OMA" id="CHVECEL"/>
<dbReference type="PANTHER" id="PTHR22594:SF34">
    <property type="entry name" value="ASPARAGINE--TRNA LIGASE, MITOCHONDRIAL-RELATED"/>
    <property type="match status" value="1"/>
</dbReference>
<evidence type="ECO:0000256" key="3">
    <source>
        <dbReference type="ARBA" id="ARBA00022840"/>
    </source>
</evidence>
<dbReference type="KEGG" id="lak:106155739"/>
<dbReference type="OrthoDB" id="2262349at2759"/>
<sequence length="365" mass="41658">MDNPKAVGSEISKFSRKTESIAAPKSWKDAETHSVAAIRSPWYQNLFQVQNTLFHTTAEYFHGNCKYSYALAPLTTHCISYPMWLGSDSEPVDINLHGQKTYLADSMQFNLEYFLRFLNGCPGVYCLSPSFRGEDPDATHLNQFFHVECELLGKMENAINVAEGYLYHLTKSMLQSHRDFILATAGTTGHVEHLIDTMEAGKSLPRITLDQAIAMFPSEDCYEEVVPGRKDMGQKITREGERFLIEKFGGVVWLTEMDHMSVPFYQCYTDKSRRKGMTADLLMGVGETLGLGERHVTATEVGQALEHHTIHPKPYEWYMEMRNVKPLKTSGWGMGSERYLCWLLNHDDVRDLHIIPRNKGKQYLP</sequence>
<evidence type="ECO:0000256" key="5">
    <source>
        <dbReference type="ARBA" id="ARBA00023146"/>
    </source>
</evidence>
<keyword evidence="4" id="KW-0648">Protein biosynthesis</keyword>
<evidence type="ECO:0000256" key="4">
    <source>
        <dbReference type="ARBA" id="ARBA00022917"/>
    </source>
</evidence>
<dbReference type="GO" id="GO:0005524">
    <property type="term" value="F:ATP binding"/>
    <property type="evidence" value="ECO:0007669"/>
    <property type="project" value="UniProtKB-KW"/>
</dbReference>
<dbReference type="GO" id="GO:0006421">
    <property type="term" value="P:asparaginyl-tRNA aminoacylation"/>
    <property type="evidence" value="ECO:0007669"/>
    <property type="project" value="TreeGrafter"/>
</dbReference>
<dbReference type="InterPro" id="IPR004364">
    <property type="entry name" value="Aa-tRNA-synt_II"/>
</dbReference>
<keyword evidence="3" id="KW-0067">ATP-binding</keyword>
<dbReference type="Proteomes" id="UP000085678">
    <property type="component" value="Unplaced"/>
</dbReference>
<dbReference type="PROSITE" id="PS50862">
    <property type="entry name" value="AA_TRNA_LIGASE_II"/>
    <property type="match status" value="1"/>
</dbReference>
<accession>A0A1S3HMB0</accession>
<dbReference type="AlphaFoldDB" id="A0A1S3HMB0"/>
<evidence type="ECO:0000256" key="2">
    <source>
        <dbReference type="ARBA" id="ARBA00022741"/>
    </source>
</evidence>
<evidence type="ECO:0000313" key="8">
    <source>
        <dbReference type="RefSeq" id="XP_013386169.1"/>
    </source>
</evidence>
<dbReference type="InParanoid" id="A0A1S3HMB0"/>
<dbReference type="PANTHER" id="PTHR22594">
    <property type="entry name" value="ASPARTYL/LYSYL-TRNA SYNTHETASE"/>
    <property type="match status" value="1"/>
</dbReference>
<dbReference type="GO" id="GO:0004812">
    <property type="term" value="F:aminoacyl-tRNA ligase activity"/>
    <property type="evidence" value="ECO:0007669"/>
    <property type="project" value="UniProtKB-KW"/>
</dbReference>
<name>A0A1S3HMB0_LINAN</name>
<evidence type="ECO:0000313" key="7">
    <source>
        <dbReference type="Proteomes" id="UP000085678"/>
    </source>
</evidence>
<dbReference type="RefSeq" id="XP_013386169.1">
    <property type="nucleotide sequence ID" value="XM_013530715.1"/>
</dbReference>
<evidence type="ECO:0000259" key="6">
    <source>
        <dbReference type="PROSITE" id="PS50862"/>
    </source>
</evidence>
<gene>
    <name evidence="8" type="primary">LOC106155739</name>
</gene>
<feature type="domain" description="Aminoacyl-transfer RNA synthetases class-II family profile" evidence="6">
    <location>
        <begin position="124"/>
        <end position="365"/>
    </location>
</feature>
<dbReference type="STRING" id="7574.A0A1S3HMB0"/>
<dbReference type="InterPro" id="IPR006195">
    <property type="entry name" value="aa-tRNA-synth_II"/>
</dbReference>
<keyword evidence="2" id="KW-0547">Nucleotide-binding</keyword>
<keyword evidence="1" id="KW-0436">Ligase</keyword>